<evidence type="ECO:0000256" key="2">
    <source>
        <dbReference type="SAM" id="Phobius"/>
    </source>
</evidence>
<evidence type="ECO:0000256" key="1">
    <source>
        <dbReference type="SAM" id="MobiDB-lite"/>
    </source>
</evidence>
<sequence length="213" mass="24493">MELDDFRRKWQAPPAHPTDSFTTEQTLRAMLASSTSTNPLFRLRRNATKELSWVIMAFILSGFNALIFGRHEVNLQRFAVCVMLMLVVVGVIVYRRLQVLKEMEQQNDSLYSFLKSRISRFRRLMRMHDYVGVVSLVMLVVIVLVVRAEYVLDYLNPAHAAWNWHVATALGVGVGVGAVIYASYTIGKKEHQRRYGRHLDQLEAALRELEAPE</sequence>
<dbReference type="AlphaFoldDB" id="W8F1K7"/>
<keyword evidence="2" id="KW-0812">Transmembrane</keyword>
<feature type="transmembrane region" description="Helical" evidence="2">
    <location>
        <begin position="51"/>
        <end position="69"/>
    </location>
</feature>
<name>W8F1K7_9BACT</name>
<protein>
    <submittedName>
        <fullName evidence="3">Uncharacterized protein</fullName>
    </submittedName>
</protein>
<proteinExistence type="predicted"/>
<dbReference type="STRING" id="1227739.Hsw_0836"/>
<keyword evidence="4" id="KW-1185">Reference proteome</keyword>
<feature type="transmembrane region" description="Helical" evidence="2">
    <location>
        <begin position="75"/>
        <end position="94"/>
    </location>
</feature>
<evidence type="ECO:0000313" key="3">
    <source>
        <dbReference type="EMBL" id="AHJ96431.1"/>
    </source>
</evidence>
<dbReference type="KEGG" id="hsw:Hsw_0836"/>
<gene>
    <name evidence="3" type="ORF">Hsw_0836</name>
</gene>
<feature type="transmembrane region" description="Helical" evidence="2">
    <location>
        <begin position="162"/>
        <end position="184"/>
    </location>
</feature>
<dbReference type="PATRIC" id="fig|1227739.3.peg.1087"/>
<keyword evidence="2" id="KW-1133">Transmembrane helix</keyword>
<feature type="region of interest" description="Disordered" evidence="1">
    <location>
        <begin position="1"/>
        <end position="20"/>
    </location>
</feature>
<keyword evidence="2" id="KW-0472">Membrane</keyword>
<dbReference type="Proteomes" id="UP000019423">
    <property type="component" value="Chromosome"/>
</dbReference>
<dbReference type="EMBL" id="CP007145">
    <property type="protein sequence ID" value="AHJ96431.1"/>
    <property type="molecule type" value="Genomic_DNA"/>
</dbReference>
<organism evidence="3 4">
    <name type="scientific">Hymenobacter swuensis DY53</name>
    <dbReference type="NCBI Taxonomy" id="1227739"/>
    <lineage>
        <taxon>Bacteria</taxon>
        <taxon>Pseudomonadati</taxon>
        <taxon>Bacteroidota</taxon>
        <taxon>Cytophagia</taxon>
        <taxon>Cytophagales</taxon>
        <taxon>Hymenobacteraceae</taxon>
        <taxon>Hymenobacter</taxon>
    </lineage>
</organism>
<evidence type="ECO:0000313" key="4">
    <source>
        <dbReference type="Proteomes" id="UP000019423"/>
    </source>
</evidence>
<feature type="transmembrane region" description="Helical" evidence="2">
    <location>
        <begin position="130"/>
        <end position="150"/>
    </location>
</feature>
<dbReference type="HOGENOM" id="CLU_1292933_0_0_10"/>
<accession>W8F1K7</accession>
<reference evidence="3 4" key="1">
    <citation type="submission" date="2014-01" db="EMBL/GenBank/DDBJ databases">
        <title>Complete genome sequence of ionizing-radiation resistance bacterium Hymenobacter swuensis DY53.</title>
        <authorList>
            <person name="Jung J.-H."/>
            <person name="Jeong S.-W."/>
            <person name="Joe M.-H."/>
            <person name="Cho y.-j."/>
            <person name="Kim M.-K."/>
            <person name="Lim S.-Y."/>
        </authorList>
    </citation>
    <scope>NUCLEOTIDE SEQUENCE [LARGE SCALE GENOMIC DNA]</scope>
    <source>
        <strain evidence="3 4">DY53</strain>
    </source>
</reference>